<dbReference type="HOGENOM" id="CLU_2382039_0_0_9"/>
<protein>
    <submittedName>
        <fullName evidence="2">Uncharacterized protein</fullName>
    </submittedName>
</protein>
<proteinExistence type="predicted"/>
<keyword evidence="1" id="KW-0472">Membrane</keyword>
<dbReference type="eggNOG" id="ENOG50338A1">
    <property type="taxonomic scope" value="Bacteria"/>
</dbReference>
<evidence type="ECO:0000313" key="2">
    <source>
        <dbReference type="EMBL" id="ACS24461.1"/>
    </source>
</evidence>
<gene>
    <name evidence="2" type="ordered locus">GWCH70_1685</name>
</gene>
<keyword evidence="1" id="KW-0812">Transmembrane</keyword>
<organism evidence="2">
    <name type="scientific">Geobacillus sp. (strain WCH70)</name>
    <dbReference type="NCBI Taxonomy" id="471223"/>
    <lineage>
        <taxon>Bacteria</taxon>
        <taxon>Bacillati</taxon>
        <taxon>Bacillota</taxon>
        <taxon>Bacilli</taxon>
        <taxon>Bacillales</taxon>
        <taxon>Anoxybacillaceae</taxon>
        <taxon>Geobacillus</taxon>
    </lineage>
</organism>
<dbReference type="EMBL" id="CP001638">
    <property type="protein sequence ID" value="ACS24461.1"/>
    <property type="molecule type" value="Genomic_DNA"/>
</dbReference>
<name>C5DAZ7_GEOSW</name>
<reference evidence="2" key="1">
    <citation type="submission" date="2009-06" db="EMBL/GenBank/DDBJ databases">
        <title>Complete sequence of chromosome of Geopacillus sp. WCH70.</title>
        <authorList>
            <consortium name="US DOE Joint Genome Institute"/>
            <person name="Lucas S."/>
            <person name="Copeland A."/>
            <person name="Lapidus A."/>
            <person name="Glavina del Rio T."/>
            <person name="Dalin E."/>
            <person name="Tice H."/>
            <person name="Bruce D."/>
            <person name="Goodwin L."/>
            <person name="Pitluck S."/>
            <person name="Chertkov O."/>
            <person name="Brettin T."/>
            <person name="Detter J.C."/>
            <person name="Han C."/>
            <person name="Larimer F."/>
            <person name="Land M."/>
            <person name="Hauser L."/>
            <person name="Kyrpides N."/>
            <person name="Mikhailova N."/>
            <person name="Brumm P."/>
            <person name="Mead D.A."/>
            <person name="Richardson P."/>
        </authorList>
    </citation>
    <scope>NUCLEOTIDE SEQUENCE [LARGE SCALE GENOMIC DNA]</scope>
    <source>
        <strain evidence="2">WCH70</strain>
    </source>
</reference>
<keyword evidence="1" id="KW-1133">Transmembrane helix</keyword>
<dbReference type="KEGG" id="gwc:GWCH70_1685"/>
<feature type="transmembrane region" description="Helical" evidence="1">
    <location>
        <begin position="66"/>
        <end position="89"/>
    </location>
</feature>
<accession>C5DAZ7</accession>
<feature type="transmembrane region" description="Helical" evidence="1">
    <location>
        <begin position="34"/>
        <end position="54"/>
    </location>
</feature>
<sequence length="94" mass="10693">MLFMDLSFLFVLHCCLILIAQSLAGGITVFLGENWLYFATIVPFIITFSILWYYLSKQEKVTNKKLWLLSLLSAFLITLYSGTIGAILFSENIS</sequence>
<dbReference type="AlphaFoldDB" id="C5DAZ7"/>
<evidence type="ECO:0000256" key="1">
    <source>
        <dbReference type="SAM" id="Phobius"/>
    </source>
</evidence>